<feature type="transmembrane region" description="Helical" evidence="5">
    <location>
        <begin position="75"/>
        <end position="94"/>
    </location>
</feature>
<comment type="caution">
    <text evidence="6">The sequence shown here is derived from an EMBL/GenBank/DDBJ whole genome shotgun (WGS) entry which is preliminary data.</text>
</comment>
<evidence type="ECO:0000313" key="6">
    <source>
        <dbReference type="EMBL" id="KEO46931.1"/>
    </source>
</evidence>
<dbReference type="NCBIfam" id="NF010182">
    <property type="entry name" value="PRK13661.1"/>
    <property type="match status" value="1"/>
</dbReference>
<evidence type="ECO:0000256" key="5">
    <source>
        <dbReference type="HAMAP-Rule" id="MF_01572"/>
    </source>
</evidence>
<dbReference type="HAMAP" id="MF_01572">
    <property type="entry name" value="UPF0397"/>
    <property type="match status" value="1"/>
</dbReference>
<evidence type="ECO:0000256" key="4">
    <source>
        <dbReference type="ARBA" id="ARBA00023136"/>
    </source>
</evidence>
<name>A0A074J1B9_STRSL</name>
<feature type="transmembrane region" description="Helical" evidence="5">
    <location>
        <begin position="41"/>
        <end position="63"/>
    </location>
</feature>
<reference evidence="6 7" key="1">
    <citation type="submission" date="2014-04" db="EMBL/GenBank/DDBJ databases">
        <title>Variable characteristics of bacteriocin-producing Streptococcus salivarius strains isolated from Malaysian subjects.</title>
        <authorList>
            <person name="Philip K."/>
            <person name="Barbour A."/>
        </authorList>
    </citation>
    <scope>NUCLEOTIDE SEQUENCE [LARGE SCALE GENOMIC DNA]</scope>
    <source>
        <strain evidence="6 7">NU10</strain>
    </source>
</reference>
<keyword evidence="1 5" id="KW-1003">Cell membrane</keyword>
<dbReference type="EMBL" id="JJMT01000001">
    <property type="protein sequence ID" value="KEO46931.1"/>
    <property type="molecule type" value="Genomic_DNA"/>
</dbReference>
<dbReference type="PANTHER" id="PTHR37815:SF3">
    <property type="entry name" value="UPF0397 PROTEIN SPR0429"/>
    <property type="match status" value="1"/>
</dbReference>
<protein>
    <recommendedName>
        <fullName evidence="5">UPF0397 protein DL07_00690</fullName>
    </recommendedName>
</protein>
<evidence type="ECO:0000256" key="2">
    <source>
        <dbReference type="ARBA" id="ARBA00022692"/>
    </source>
</evidence>
<evidence type="ECO:0000256" key="1">
    <source>
        <dbReference type="ARBA" id="ARBA00022475"/>
    </source>
</evidence>
<dbReference type="InterPro" id="IPR009825">
    <property type="entry name" value="ECF_substrate-spec-like"/>
</dbReference>
<proteinExistence type="inferred from homology"/>
<keyword evidence="2 5" id="KW-0812">Transmembrane</keyword>
<sequence length="182" mass="19601">MMKNNSIRTVVATGIGAALFIIIGMFVNIPIFGNTSIQLQYAVQALFSVIFGPITGFFMGFIGHALKDGIQYGNISWAWVFASAITGLVIGLFNKKYDVTTGKFSLMSMIWFNLAQALALLIAYGIVTPIGDRLQFAQAWSYLYAQSFVAGVANFITIAIGGTLLLAIYAGSRTQSGSLTKD</sequence>
<dbReference type="InterPro" id="IPR022914">
    <property type="entry name" value="UPF0397"/>
</dbReference>
<dbReference type="GO" id="GO:0005886">
    <property type="term" value="C:plasma membrane"/>
    <property type="evidence" value="ECO:0007669"/>
    <property type="project" value="UniProtKB-SubCell"/>
</dbReference>
<evidence type="ECO:0000256" key="3">
    <source>
        <dbReference type="ARBA" id="ARBA00022989"/>
    </source>
</evidence>
<dbReference type="Proteomes" id="UP000027855">
    <property type="component" value="Unassembled WGS sequence"/>
</dbReference>
<dbReference type="Gene3D" id="1.10.1760.20">
    <property type="match status" value="1"/>
</dbReference>
<dbReference type="Pfam" id="PF07155">
    <property type="entry name" value="ECF-ribofla_trS"/>
    <property type="match status" value="1"/>
</dbReference>
<feature type="transmembrane region" description="Helical" evidence="5">
    <location>
        <begin position="6"/>
        <end position="29"/>
    </location>
</feature>
<gene>
    <name evidence="6" type="ORF">DL07_00690</name>
</gene>
<feature type="transmembrane region" description="Helical" evidence="5">
    <location>
        <begin position="106"/>
        <end position="127"/>
    </location>
</feature>
<organism evidence="6 7">
    <name type="scientific">Streptococcus salivarius</name>
    <dbReference type="NCBI Taxonomy" id="1304"/>
    <lineage>
        <taxon>Bacteria</taxon>
        <taxon>Bacillati</taxon>
        <taxon>Bacillota</taxon>
        <taxon>Bacilli</taxon>
        <taxon>Lactobacillales</taxon>
        <taxon>Streptococcaceae</taxon>
        <taxon>Streptococcus</taxon>
    </lineage>
</organism>
<evidence type="ECO:0000313" key="7">
    <source>
        <dbReference type="Proteomes" id="UP000027855"/>
    </source>
</evidence>
<feature type="transmembrane region" description="Helical" evidence="5">
    <location>
        <begin position="147"/>
        <end position="171"/>
    </location>
</feature>
<keyword evidence="4 5" id="KW-0472">Membrane</keyword>
<keyword evidence="3 5" id="KW-1133">Transmembrane helix</keyword>
<dbReference type="PANTHER" id="PTHR37815">
    <property type="entry name" value="UPF0397 PROTEIN BC_2624-RELATED"/>
    <property type="match status" value="1"/>
</dbReference>
<dbReference type="AlphaFoldDB" id="A0A074J1B9"/>
<accession>A0A074J1B9</accession>
<comment type="subcellular location">
    <subcellularLocation>
        <location evidence="5">Cell membrane</location>
        <topology evidence="5">Multi-pass membrane protein</topology>
    </subcellularLocation>
</comment>
<comment type="similarity">
    <text evidence="5">Belongs to the UPF0397 family.</text>
</comment>